<dbReference type="InterPro" id="IPR002035">
    <property type="entry name" value="VWF_A"/>
</dbReference>
<dbReference type="OMA" id="PRTTHTI"/>
<evidence type="ECO:0000259" key="2">
    <source>
        <dbReference type="PROSITE" id="PS50234"/>
    </source>
</evidence>
<dbReference type="OrthoDB" id="2142040at2759"/>
<comment type="caution">
    <text evidence="3">The sequence shown here is derived from an EMBL/GenBank/DDBJ whole genome shotgun (WGS) entry which is preliminary data.</text>
</comment>
<evidence type="ECO:0000256" key="1">
    <source>
        <dbReference type="SAM" id="MobiDB-lite"/>
    </source>
</evidence>
<keyword evidence="4" id="KW-1185">Reference proteome</keyword>
<dbReference type="PANTHER" id="PTHR34706">
    <property type="entry name" value="SLR1338 PROTEIN"/>
    <property type="match status" value="1"/>
</dbReference>
<dbReference type="AlphaFoldDB" id="L8WNL7"/>
<dbReference type="SMART" id="SM00327">
    <property type="entry name" value="VWA"/>
    <property type="match status" value="1"/>
</dbReference>
<dbReference type="EMBL" id="AFRT01002187">
    <property type="protein sequence ID" value="ELU38367.1"/>
    <property type="molecule type" value="Genomic_DNA"/>
</dbReference>
<evidence type="ECO:0000313" key="3">
    <source>
        <dbReference type="EMBL" id="ELU38367.1"/>
    </source>
</evidence>
<dbReference type="HOGENOM" id="CLU_040578_1_1_1"/>
<dbReference type="InterPro" id="IPR036465">
    <property type="entry name" value="vWFA_dom_sf"/>
</dbReference>
<dbReference type="STRING" id="983506.L8WNL7"/>
<protein>
    <submittedName>
        <fullName evidence="3">VWA domain-containing protein</fullName>
    </submittedName>
</protein>
<organism evidence="3 4">
    <name type="scientific">Thanatephorus cucumeris (strain AG1-IA)</name>
    <name type="common">Rice sheath blight fungus</name>
    <name type="synonym">Rhizoctonia solani</name>
    <dbReference type="NCBI Taxonomy" id="983506"/>
    <lineage>
        <taxon>Eukaryota</taxon>
        <taxon>Fungi</taxon>
        <taxon>Dikarya</taxon>
        <taxon>Basidiomycota</taxon>
        <taxon>Agaricomycotina</taxon>
        <taxon>Agaricomycetes</taxon>
        <taxon>Cantharellales</taxon>
        <taxon>Ceratobasidiaceae</taxon>
        <taxon>Rhizoctonia</taxon>
        <taxon>Rhizoctonia solani AG-1</taxon>
    </lineage>
</organism>
<feature type="region of interest" description="Disordered" evidence="1">
    <location>
        <begin position="1"/>
        <end position="75"/>
    </location>
</feature>
<feature type="domain" description="VWFA" evidence="2">
    <location>
        <begin position="131"/>
        <end position="326"/>
    </location>
</feature>
<evidence type="ECO:0000313" key="4">
    <source>
        <dbReference type="Proteomes" id="UP000011668"/>
    </source>
</evidence>
<accession>L8WNL7</accession>
<gene>
    <name evidence="3" type="ORF">AG1IA_07583</name>
</gene>
<dbReference type="Gene3D" id="3.40.50.410">
    <property type="entry name" value="von Willebrand factor, type A domain"/>
    <property type="match status" value="1"/>
</dbReference>
<dbReference type="PANTHER" id="PTHR34706:SF1">
    <property type="entry name" value="VWFA DOMAIN-CONTAINING PROTEIN"/>
    <property type="match status" value="1"/>
</dbReference>
<name>L8WNL7_THACA</name>
<proteinExistence type="predicted"/>
<sequence length="430" mass="46316">MGQNGSSVSEKRRSKTRINAPPEFGGATNSGPGRRSTLSGAPTRRHSTFGSGSPQTPSPHRRAASSASHTIQAAHRANNIASQRNSPMPLGHNIASQPPAYSSVPETIIEAPPRMNNIRTTGAENHHREYDTVFLIDDSGSMAGGLWTQAGRALAGVATVASQYDDDGIDIYFLNSREFAQNVRHESQVYQLFQRVQPRGSTPTGARLDILLRSYLTSIERAQEEFDSQDPEITGIKPVNYIVITDGAPSDDPESVIVAAAKRLDKGEFPLSQVGIQFVQIGSDPEATQALEELDDDLAGKYDIRDIVDTTPYTTELSGETLIKILLGGVNKRVDRRGGGAVMRVESLHIAMLLVLAVYFHLAQLTTNTPPAGSSGSSLCLGTVCCRFFSGSLFSSLCGRLLLLFPLSESSATDWMSAAGQSLTPIEEER</sequence>
<reference evidence="3 4" key="1">
    <citation type="journal article" date="2013" name="Nat. Commun.">
        <title>The evolution and pathogenic mechanisms of the rice sheath blight pathogen.</title>
        <authorList>
            <person name="Zheng A."/>
            <person name="Lin R."/>
            <person name="Xu L."/>
            <person name="Qin P."/>
            <person name="Tang C."/>
            <person name="Ai P."/>
            <person name="Zhang D."/>
            <person name="Liu Y."/>
            <person name="Sun Z."/>
            <person name="Feng H."/>
            <person name="Wang Y."/>
            <person name="Chen Y."/>
            <person name="Liang X."/>
            <person name="Fu R."/>
            <person name="Li Q."/>
            <person name="Zhang J."/>
            <person name="Yu X."/>
            <person name="Xie Z."/>
            <person name="Ding L."/>
            <person name="Guan P."/>
            <person name="Tang J."/>
            <person name="Liang Y."/>
            <person name="Wang S."/>
            <person name="Deng Q."/>
            <person name="Li S."/>
            <person name="Zhu J."/>
            <person name="Wang L."/>
            <person name="Liu H."/>
            <person name="Li P."/>
        </authorList>
    </citation>
    <scope>NUCLEOTIDE SEQUENCE [LARGE SCALE GENOMIC DNA]</scope>
    <source>
        <strain evidence="4">AG-1 IA</strain>
    </source>
</reference>
<dbReference type="PROSITE" id="PS50234">
    <property type="entry name" value="VWFA"/>
    <property type="match status" value="1"/>
</dbReference>
<feature type="compositionally biased region" description="Polar residues" evidence="1">
    <location>
        <begin position="27"/>
        <end position="40"/>
    </location>
</feature>
<dbReference type="Proteomes" id="UP000011668">
    <property type="component" value="Unassembled WGS sequence"/>
</dbReference>
<dbReference type="SUPFAM" id="SSF53300">
    <property type="entry name" value="vWA-like"/>
    <property type="match status" value="1"/>
</dbReference>